<reference evidence="4" key="1">
    <citation type="submission" date="2018-05" db="EMBL/GenBank/DDBJ databases">
        <authorList>
            <person name="Lanie J.A."/>
            <person name="Ng W.-L."/>
            <person name="Kazmierczak K.M."/>
            <person name="Andrzejewski T.M."/>
            <person name="Davidsen T.M."/>
            <person name="Wayne K.J."/>
            <person name="Tettelin H."/>
            <person name="Glass J.I."/>
            <person name="Rusch D."/>
            <person name="Podicherti R."/>
            <person name="Tsui H.-C.T."/>
            <person name="Winkler M.E."/>
        </authorList>
    </citation>
    <scope>NUCLEOTIDE SEQUENCE</scope>
</reference>
<dbReference type="EC" id="1.8.4.11" evidence="1"/>
<keyword evidence="2" id="KW-0560">Oxidoreductase</keyword>
<protein>
    <recommendedName>
        <fullName evidence="1">peptide-methionine (S)-S-oxide reductase</fullName>
        <ecNumber evidence="1">1.8.4.11</ecNumber>
    </recommendedName>
</protein>
<dbReference type="EMBL" id="UINC01097073">
    <property type="protein sequence ID" value="SVC54477.1"/>
    <property type="molecule type" value="Genomic_DNA"/>
</dbReference>
<accession>A0A382N2U6</accession>
<evidence type="ECO:0000313" key="4">
    <source>
        <dbReference type="EMBL" id="SVC54477.1"/>
    </source>
</evidence>
<evidence type="ECO:0000256" key="1">
    <source>
        <dbReference type="ARBA" id="ARBA00012502"/>
    </source>
</evidence>
<dbReference type="Gene3D" id="3.30.1060.10">
    <property type="entry name" value="Peptide methionine sulphoxide reductase MsrA"/>
    <property type="match status" value="1"/>
</dbReference>
<dbReference type="SUPFAM" id="SSF55068">
    <property type="entry name" value="Peptide methionine sulfoxide reductase"/>
    <property type="match status" value="1"/>
</dbReference>
<organism evidence="4">
    <name type="scientific">marine metagenome</name>
    <dbReference type="NCBI Taxonomy" id="408172"/>
    <lineage>
        <taxon>unclassified sequences</taxon>
        <taxon>metagenomes</taxon>
        <taxon>ecological metagenomes</taxon>
    </lineage>
</organism>
<dbReference type="Pfam" id="PF01625">
    <property type="entry name" value="PMSR"/>
    <property type="match status" value="1"/>
</dbReference>
<dbReference type="PANTHER" id="PTHR43774:SF1">
    <property type="entry name" value="PEPTIDE METHIONINE SULFOXIDE REDUCTASE MSRA 2"/>
    <property type="match status" value="1"/>
</dbReference>
<dbReference type="HAMAP" id="MF_01401">
    <property type="entry name" value="MsrA"/>
    <property type="match status" value="1"/>
</dbReference>
<dbReference type="InterPro" id="IPR002569">
    <property type="entry name" value="Met_Sox_Rdtase_MsrA_dom"/>
</dbReference>
<evidence type="ECO:0000256" key="2">
    <source>
        <dbReference type="ARBA" id="ARBA00023002"/>
    </source>
</evidence>
<dbReference type="PANTHER" id="PTHR43774">
    <property type="entry name" value="PEPTIDE METHIONINE SULFOXIDE REDUCTASE"/>
    <property type="match status" value="1"/>
</dbReference>
<proteinExistence type="inferred from homology"/>
<gene>
    <name evidence="4" type="ORF">METZ01_LOCUS307331</name>
</gene>
<dbReference type="GO" id="GO:0008113">
    <property type="term" value="F:peptide-methionine (S)-S-oxide reductase activity"/>
    <property type="evidence" value="ECO:0007669"/>
    <property type="project" value="UniProtKB-EC"/>
</dbReference>
<dbReference type="NCBIfam" id="TIGR00401">
    <property type="entry name" value="msrA"/>
    <property type="match status" value="1"/>
</dbReference>
<feature type="domain" description="Peptide methionine sulphoxide reductase MsrA" evidence="3">
    <location>
        <begin position="5"/>
        <end position="154"/>
    </location>
</feature>
<name>A0A382N2U6_9ZZZZ</name>
<dbReference type="InterPro" id="IPR036509">
    <property type="entry name" value="Met_Sox_Rdtase_MsrA_sf"/>
</dbReference>
<sequence>MTEIATLGGGCFWCLEAVFERLPGVIKVESGYAGGQMKNPTYREICTGTTGHAEVVQAHFDPKKICYDQLLSVFWQCHDPTTLNRQGNDVGTQYRSTIMPHNEAQEAIAGQSLKEWLKEFKSPITTTISPLNKFYVAEADHQDYFRLNPGVPYCASLIAPKLKELENKKVIPKKYLEGMSEEKHLNIR</sequence>
<dbReference type="AlphaFoldDB" id="A0A382N2U6"/>
<evidence type="ECO:0000259" key="3">
    <source>
        <dbReference type="Pfam" id="PF01625"/>
    </source>
</evidence>